<dbReference type="Proteomes" id="UP000799324">
    <property type="component" value="Unassembled WGS sequence"/>
</dbReference>
<evidence type="ECO:0000313" key="2">
    <source>
        <dbReference type="EMBL" id="KAF2657238.1"/>
    </source>
</evidence>
<feature type="region of interest" description="Disordered" evidence="1">
    <location>
        <begin position="400"/>
        <end position="437"/>
    </location>
</feature>
<accession>A0A6A6TE11</accession>
<dbReference type="AlphaFoldDB" id="A0A6A6TE11"/>
<feature type="compositionally biased region" description="Basic and acidic residues" evidence="1">
    <location>
        <begin position="465"/>
        <end position="514"/>
    </location>
</feature>
<feature type="region of interest" description="Disordered" evidence="1">
    <location>
        <begin position="60"/>
        <end position="343"/>
    </location>
</feature>
<feature type="compositionally biased region" description="Basic and acidic residues" evidence="1">
    <location>
        <begin position="157"/>
        <end position="166"/>
    </location>
</feature>
<feature type="compositionally biased region" description="Basic residues" evidence="1">
    <location>
        <begin position="224"/>
        <end position="235"/>
    </location>
</feature>
<reference evidence="2" key="1">
    <citation type="journal article" date="2020" name="Stud. Mycol.">
        <title>101 Dothideomycetes genomes: a test case for predicting lifestyles and emergence of pathogens.</title>
        <authorList>
            <person name="Haridas S."/>
            <person name="Albert R."/>
            <person name="Binder M."/>
            <person name="Bloem J."/>
            <person name="Labutti K."/>
            <person name="Salamov A."/>
            <person name="Andreopoulos B."/>
            <person name="Baker S."/>
            <person name="Barry K."/>
            <person name="Bills G."/>
            <person name="Bluhm B."/>
            <person name="Cannon C."/>
            <person name="Castanera R."/>
            <person name="Culley D."/>
            <person name="Daum C."/>
            <person name="Ezra D."/>
            <person name="Gonzalez J."/>
            <person name="Henrissat B."/>
            <person name="Kuo A."/>
            <person name="Liang C."/>
            <person name="Lipzen A."/>
            <person name="Lutzoni F."/>
            <person name="Magnuson J."/>
            <person name="Mondo S."/>
            <person name="Nolan M."/>
            <person name="Ohm R."/>
            <person name="Pangilinan J."/>
            <person name="Park H.-J."/>
            <person name="Ramirez L."/>
            <person name="Alfaro M."/>
            <person name="Sun H."/>
            <person name="Tritt A."/>
            <person name="Yoshinaga Y."/>
            <person name="Zwiers L.-H."/>
            <person name="Turgeon B."/>
            <person name="Goodwin S."/>
            <person name="Spatafora J."/>
            <person name="Crous P."/>
            <person name="Grigoriev I."/>
        </authorList>
    </citation>
    <scope>NUCLEOTIDE SEQUENCE</scope>
    <source>
        <strain evidence="2">CBS 122681</strain>
    </source>
</reference>
<dbReference type="OrthoDB" id="5326588at2759"/>
<feature type="compositionally biased region" description="Basic and acidic residues" evidence="1">
    <location>
        <begin position="60"/>
        <end position="78"/>
    </location>
</feature>
<evidence type="ECO:0000256" key="1">
    <source>
        <dbReference type="SAM" id="MobiDB-lite"/>
    </source>
</evidence>
<protein>
    <submittedName>
        <fullName evidence="2">Uncharacterized protein</fullName>
    </submittedName>
</protein>
<evidence type="ECO:0000313" key="3">
    <source>
        <dbReference type="Proteomes" id="UP000799324"/>
    </source>
</evidence>
<feature type="compositionally biased region" description="Polar residues" evidence="1">
    <location>
        <begin position="318"/>
        <end position="334"/>
    </location>
</feature>
<feature type="region of interest" description="Disordered" evidence="1">
    <location>
        <begin position="458"/>
        <end position="528"/>
    </location>
</feature>
<keyword evidence="3" id="KW-1185">Reference proteome</keyword>
<feature type="compositionally biased region" description="Low complexity" evidence="1">
    <location>
        <begin position="269"/>
        <end position="285"/>
    </location>
</feature>
<feature type="compositionally biased region" description="Basic and acidic residues" evidence="1">
    <location>
        <begin position="290"/>
        <end position="308"/>
    </location>
</feature>
<dbReference type="EMBL" id="MU004327">
    <property type="protein sequence ID" value="KAF2657238.1"/>
    <property type="molecule type" value="Genomic_DNA"/>
</dbReference>
<feature type="compositionally biased region" description="Acidic residues" evidence="1">
    <location>
        <begin position="515"/>
        <end position="528"/>
    </location>
</feature>
<gene>
    <name evidence="2" type="ORF">K491DRAFT_595379</name>
</gene>
<sequence>MLLSADPSLAEVPDVSPEQLASLTASVERKQQQLEADIHDYIRRKQDELRSYGREVVHRQRAMECTAPRRESGARDLKPSPPTAASPHSRTPRAPSPPADASTEAKTLGPGETAKRTKHTRVHKREKELYGLVTPIFLPLLESGDSSLAKKKKEKKRPKDEIREEPATPPLRSDQPSPPRDAEKSRERRRSRSKNPGEKMEHDEESVTGKDSARDSSKSESAKKMKRSPAKKSSLRHSTSQRSRRKRVSLVIDDQIVNPRDDVVEPALTSPSETSASTASTSTTSLDDMIDPRLVPRHDTPVHQDPVHHSLPVPMGLTNMSPTKHTGHSLSASPSPLDYEPPQAATRTFLNPSPPNTSDMIMPQHASASPIYADRSEIADELETHKMDAHDDFEDRIGAADRSGEGEEDFDTYVGGITGSGVDDVDQAGSYGYPSSLGASYLESYMKSRPLSVRIAAAEKAGLGDGEKKDLVSGAKEKERDKKDKDKEKPRSKEKDREREKHREKGKGRERGREVDEDMEIMGDMEGF</sequence>
<name>A0A6A6TE11_9PLEO</name>
<organism evidence="2 3">
    <name type="scientific">Lophiostoma macrostomum CBS 122681</name>
    <dbReference type="NCBI Taxonomy" id="1314788"/>
    <lineage>
        <taxon>Eukaryota</taxon>
        <taxon>Fungi</taxon>
        <taxon>Dikarya</taxon>
        <taxon>Ascomycota</taxon>
        <taxon>Pezizomycotina</taxon>
        <taxon>Dothideomycetes</taxon>
        <taxon>Pleosporomycetidae</taxon>
        <taxon>Pleosporales</taxon>
        <taxon>Lophiostomataceae</taxon>
        <taxon>Lophiostoma</taxon>
    </lineage>
</organism>
<feature type="compositionally biased region" description="Basic and acidic residues" evidence="1">
    <location>
        <begin position="195"/>
        <end position="223"/>
    </location>
</feature>
<proteinExistence type="predicted"/>